<evidence type="ECO:0000256" key="7">
    <source>
        <dbReference type="ARBA" id="ARBA00023235"/>
    </source>
</evidence>
<dbReference type="GO" id="GO:0016854">
    <property type="term" value="F:racemase and epimerase activity"/>
    <property type="evidence" value="ECO:0007669"/>
    <property type="project" value="UniProtKB-ARBA"/>
</dbReference>
<dbReference type="Gene3D" id="3.30.390.10">
    <property type="entry name" value="Enolase-like, N-terminal domain"/>
    <property type="match status" value="1"/>
</dbReference>
<dbReference type="SUPFAM" id="SSF54826">
    <property type="entry name" value="Enolase N-terminal domain-like"/>
    <property type="match status" value="1"/>
</dbReference>
<accession>A0ABD7JZK9</accession>
<dbReference type="AlphaFoldDB" id="A0ABD7JZK9"/>
<dbReference type="SUPFAM" id="SSF51604">
    <property type="entry name" value="Enolase C-terminal domain-like"/>
    <property type="match status" value="1"/>
</dbReference>
<dbReference type="InterPro" id="IPR029017">
    <property type="entry name" value="Enolase-like_N"/>
</dbReference>
<keyword evidence="4" id="KW-0479">Metal-binding</keyword>
<evidence type="ECO:0000256" key="3">
    <source>
        <dbReference type="ARBA" id="ARBA00008031"/>
    </source>
</evidence>
<dbReference type="PANTHER" id="PTHR48073">
    <property type="entry name" value="O-SUCCINYLBENZOATE SYNTHASE-RELATED"/>
    <property type="match status" value="1"/>
</dbReference>
<evidence type="ECO:0000256" key="8">
    <source>
        <dbReference type="PIRSR" id="PIRSR613370-1"/>
    </source>
</evidence>
<evidence type="ECO:0000256" key="6">
    <source>
        <dbReference type="ARBA" id="ARBA00023211"/>
    </source>
</evidence>
<evidence type="ECO:0000256" key="1">
    <source>
        <dbReference type="ARBA" id="ARBA00001936"/>
    </source>
</evidence>
<gene>
    <name evidence="10" type="ORF">DY940_21185</name>
</gene>
<dbReference type="GO" id="GO:0006518">
    <property type="term" value="P:peptide metabolic process"/>
    <property type="evidence" value="ECO:0007669"/>
    <property type="project" value="UniProtKB-ARBA"/>
</dbReference>
<dbReference type="SMART" id="SM00922">
    <property type="entry name" value="MR_MLE"/>
    <property type="match status" value="1"/>
</dbReference>
<feature type="domain" description="Mandelate racemase/muconate lactonizing enzyme C-terminal" evidence="9">
    <location>
        <begin position="147"/>
        <end position="245"/>
    </location>
</feature>
<dbReference type="RefSeq" id="WP_012075557.1">
    <property type="nucleotide sequence ID" value="NZ_JAOYTE010000008.1"/>
</dbReference>
<evidence type="ECO:0000256" key="5">
    <source>
        <dbReference type="ARBA" id="ARBA00022797"/>
    </source>
</evidence>
<dbReference type="PROSITE" id="PS00909">
    <property type="entry name" value="MR_MLE_2"/>
    <property type="match status" value="1"/>
</dbReference>
<dbReference type="Gene3D" id="3.20.20.120">
    <property type="entry name" value="Enolase-like C-terminal domain"/>
    <property type="match status" value="1"/>
</dbReference>
<dbReference type="InterPro" id="IPR013341">
    <property type="entry name" value="Mandelate_racemase_N_dom"/>
</dbReference>
<comment type="cofactor">
    <cofactor evidence="1">
        <name>Mn(2+)</name>
        <dbReference type="ChEBI" id="CHEBI:29035"/>
    </cofactor>
</comment>
<keyword evidence="7" id="KW-0413">Isomerase</keyword>
<dbReference type="Pfam" id="PF13378">
    <property type="entry name" value="MR_MLE_C"/>
    <property type="match status" value="1"/>
</dbReference>
<comment type="similarity">
    <text evidence="3">Belongs to the mandelate racemase/muconate lactonizing enzyme family.</text>
</comment>
<sequence>MSQAVIQSLESIIVDLPTIRPHKLAMHTMNRQTLVILRLRCSDGIEGLGEATTIGGLAYGNESPESIKSNLDAHFAPLLLGQPADNVNAAMQRLDRHIRGNTFARSAVETALLDAHGKRLGLPVSELLGGRLHDSLEVAWTLASGDTGRDIEEAERMLDLRRHRHFKLKIGVGEVDADLAHAIAIKRALGERASVRVDVNQAWDEGVAQRACAVLGDNGIALIEQPIARHNRVGLARLSRLGGAPIMADEAIESVEDAFHLAREGAAPVFALKIAKNGGPRAVLRCAAIAEAAGVGLYGGTMLEGGIGTLAAAHAFVTLDRLAWHSELFGPLLLTEDILAEAPRYQDFHLHVPRAPGLGLALDEERLARFRRR</sequence>
<feature type="active site" description="Proton donor" evidence="8">
    <location>
        <position position="327"/>
    </location>
</feature>
<evidence type="ECO:0000259" key="9">
    <source>
        <dbReference type="SMART" id="SM00922"/>
    </source>
</evidence>
<dbReference type="CDD" id="cd03318">
    <property type="entry name" value="MLE"/>
    <property type="match status" value="1"/>
</dbReference>
<proteinExistence type="inferred from homology"/>
<dbReference type="SFLD" id="SFLDG01258">
    <property type="entry name" value="(chloro)muconate_cycloisomeras"/>
    <property type="match status" value="1"/>
</dbReference>
<evidence type="ECO:0000313" key="10">
    <source>
        <dbReference type="EMBL" id="RTS43465.1"/>
    </source>
</evidence>
<dbReference type="InterPro" id="IPR013342">
    <property type="entry name" value="Mandelate_racemase_C"/>
</dbReference>
<dbReference type="Pfam" id="PF02746">
    <property type="entry name" value="MR_MLE_N"/>
    <property type="match status" value="1"/>
</dbReference>
<organism evidence="10 11">
    <name type="scientific">Pseudomonas aeruginosa</name>
    <dbReference type="NCBI Taxonomy" id="287"/>
    <lineage>
        <taxon>Bacteria</taxon>
        <taxon>Pseudomonadati</taxon>
        <taxon>Pseudomonadota</taxon>
        <taxon>Gammaproteobacteria</taxon>
        <taxon>Pseudomonadales</taxon>
        <taxon>Pseudomonadaceae</taxon>
        <taxon>Pseudomonas</taxon>
    </lineage>
</organism>
<comment type="pathway">
    <text evidence="2">Aromatic compound metabolism.</text>
</comment>
<evidence type="ECO:0000256" key="2">
    <source>
        <dbReference type="ARBA" id="ARBA00005211"/>
    </source>
</evidence>
<dbReference type="NCBIfam" id="TIGR02534">
    <property type="entry name" value="mucon_cyclo"/>
    <property type="match status" value="1"/>
</dbReference>
<dbReference type="PANTHER" id="PTHR48073:SF2">
    <property type="entry name" value="O-SUCCINYLBENZOATE SYNTHASE"/>
    <property type="match status" value="1"/>
</dbReference>
<protein>
    <submittedName>
        <fullName evidence="10">Muconate cycloisomerase</fullName>
    </submittedName>
</protein>
<dbReference type="Proteomes" id="UP000276985">
    <property type="component" value="Unassembled WGS sequence"/>
</dbReference>
<dbReference type="PROSITE" id="PS00908">
    <property type="entry name" value="MR_MLE_1"/>
    <property type="match status" value="1"/>
</dbReference>
<keyword evidence="5" id="KW-0058">Aromatic hydrocarbons catabolism</keyword>
<dbReference type="InterPro" id="IPR013370">
    <property type="entry name" value="Chloromuconate_cycloisomerase"/>
</dbReference>
<dbReference type="InterPro" id="IPR029065">
    <property type="entry name" value="Enolase_C-like"/>
</dbReference>
<dbReference type="EMBL" id="RXTL01000027">
    <property type="protein sequence ID" value="RTS43465.1"/>
    <property type="molecule type" value="Genomic_DNA"/>
</dbReference>
<dbReference type="SFLD" id="SFLDG00180">
    <property type="entry name" value="muconate_cycloisomerase"/>
    <property type="match status" value="1"/>
</dbReference>
<dbReference type="GO" id="GO:0046872">
    <property type="term" value="F:metal ion binding"/>
    <property type="evidence" value="ECO:0007669"/>
    <property type="project" value="UniProtKB-KW"/>
</dbReference>
<name>A0ABD7JZK9_PSEAI</name>
<evidence type="ECO:0000313" key="11">
    <source>
        <dbReference type="Proteomes" id="UP000276985"/>
    </source>
</evidence>
<dbReference type="SFLD" id="SFLDS00001">
    <property type="entry name" value="Enolase"/>
    <property type="match status" value="1"/>
</dbReference>
<evidence type="ECO:0000256" key="4">
    <source>
        <dbReference type="ARBA" id="ARBA00022723"/>
    </source>
</evidence>
<keyword evidence="6" id="KW-0464">Manganese</keyword>
<dbReference type="InterPro" id="IPR036849">
    <property type="entry name" value="Enolase-like_C_sf"/>
</dbReference>
<reference evidence="10 11" key="1">
    <citation type="submission" date="2018-12" db="EMBL/GenBank/DDBJ databases">
        <title>Pseudomonas aeruginosa Diversity Panel.</title>
        <authorList>
            <person name="Snesrud E."/>
            <person name="Mcgann P."/>
        </authorList>
    </citation>
    <scope>NUCLEOTIDE SEQUENCE [LARGE SCALE GENOMIC DNA]</scope>
    <source>
        <strain evidence="10 11">MRSN6241</strain>
    </source>
</reference>
<comment type="caution">
    <text evidence="10">The sequence shown here is derived from an EMBL/GenBank/DDBJ whole genome shotgun (WGS) entry which is preliminary data.</text>
</comment>
<dbReference type="InterPro" id="IPR018110">
    <property type="entry name" value="Mandel_Rmase/mucon_lact_enz_CS"/>
</dbReference>
<feature type="active site" description="Proton acceptor" evidence="8">
    <location>
        <position position="169"/>
    </location>
</feature>